<dbReference type="PROSITE" id="PS50110">
    <property type="entry name" value="RESPONSE_REGULATORY"/>
    <property type="match status" value="1"/>
</dbReference>
<name>A0ABS2MZD2_9BACI</name>
<dbReference type="EMBL" id="JAFBDR010000008">
    <property type="protein sequence ID" value="MBM7571265.1"/>
    <property type="molecule type" value="Genomic_DNA"/>
</dbReference>
<dbReference type="InterPro" id="IPR009057">
    <property type="entry name" value="Homeodomain-like_sf"/>
</dbReference>
<dbReference type="Pfam" id="PF00072">
    <property type="entry name" value="Response_reg"/>
    <property type="match status" value="1"/>
</dbReference>
<keyword evidence="2" id="KW-0238">DNA-binding</keyword>
<organism evidence="7 8">
    <name type="scientific">Aquibacillus albus</name>
    <dbReference type="NCBI Taxonomy" id="1168171"/>
    <lineage>
        <taxon>Bacteria</taxon>
        <taxon>Bacillati</taxon>
        <taxon>Bacillota</taxon>
        <taxon>Bacilli</taxon>
        <taxon>Bacillales</taxon>
        <taxon>Bacillaceae</taxon>
        <taxon>Aquibacillus</taxon>
    </lineage>
</organism>
<dbReference type="InterPro" id="IPR011006">
    <property type="entry name" value="CheY-like_superfamily"/>
</dbReference>
<evidence type="ECO:0000256" key="3">
    <source>
        <dbReference type="ARBA" id="ARBA00023163"/>
    </source>
</evidence>
<dbReference type="Gene3D" id="1.10.10.60">
    <property type="entry name" value="Homeodomain-like"/>
    <property type="match status" value="2"/>
</dbReference>
<evidence type="ECO:0000256" key="4">
    <source>
        <dbReference type="PROSITE-ProRule" id="PRU00169"/>
    </source>
</evidence>
<dbReference type="InterPro" id="IPR018060">
    <property type="entry name" value="HTH_AraC"/>
</dbReference>
<evidence type="ECO:0000256" key="2">
    <source>
        <dbReference type="ARBA" id="ARBA00023125"/>
    </source>
</evidence>
<dbReference type="PRINTS" id="PR00032">
    <property type="entry name" value="HTHARAC"/>
</dbReference>
<dbReference type="PROSITE" id="PS01124">
    <property type="entry name" value="HTH_ARAC_FAMILY_2"/>
    <property type="match status" value="1"/>
</dbReference>
<dbReference type="InterPro" id="IPR001789">
    <property type="entry name" value="Sig_transdc_resp-reg_receiver"/>
</dbReference>
<dbReference type="SMART" id="SM00448">
    <property type="entry name" value="REC"/>
    <property type="match status" value="1"/>
</dbReference>
<reference evidence="7 8" key="1">
    <citation type="submission" date="2021-01" db="EMBL/GenBank/DDBJ databases">
        <title>Genomic Encyclopedia of Type Strains, Phase IV (KMG-IV): sequencing the most valuable type-strain genomes for metagenomic binning, comparative biology and taxonomic classification.</title>
        <authorList>
            <person name="Goeker M."/>
        </authorList>
    </citation>
    <scope>NUCLEOTIDE SEQUENCE [LARGE SCALE GENOMIC DNA]</scope>
    <source>
        <strain evidence="7 8">DSM 23711</strain>
    </source>
</reference>
<keyword evidence="3" id="KW-0804">Transcription</keyword>
<feature type="domain" description="Response regulatory" evidence="6">
    <location>
        <begin position="2"/>
        <end position="119"/>
    </location>
</feature>
<evidence type="ECO:0000313" key="7">
    <source>
        <dbReference type="EMBL" id="MBM7571265.1"/>
    </source>
</evidence>
<accession>A0ABS2MZD2</accession>
<evidence type="ECO:0000313" key="8">
    <source>
        <dbReference type="Proteomes" id="UP001296943"/>
    </source>
</evidence>
<dbReference type="SMART" id="SM00342">
    <property type="entry name" value="HTH_ARAC"/>
    <property type="match status" value="1"/>
</dbReference>
<dbReference type="PROSITE" id="PS00041">
    <property type="entry name" value="HTH_ARAC_FAMILY_1"/>
    <property type="match status" value="1"/>
</dbReference>
<dbReference type="RefSeq" id="WP_204498767.1">
    <property type="nucleotide sequence ID" value="NZ_JAFBDR010000008.1"/>
</dbReference>
<feature type="domain" description="HTH araC/xylS-type" evidence="5">
    <location>
        <begin position="427"/>
        <end position="525"/>
    </location>
</feature>
<gene>
    <name evidence="7" type="ORF">JOC48_001761</name>
</gene>
<evidence type="ECO:0000256" key="1">
    <source>
        <dbReference type="ARBA" id="ARBA00023015"/>
    </source>
</evidence>
<protein>
    <submittedName>
        <fullName evidence="7">Two-component system response regulator YesN</fullName>
    </submittedName>
</protein>
<proteinExistence type="predicted"/>
<comment type="caution">
    <text evidence="7">The sequence shown here is derived from an EMBL/GenBank/DDBJ whole genome shotgun (WGS) entry which is preliminary data.</text>
</comment>
<dbReference type="SUPFAM" id="SSF46689">
    <property type="entry name" value="Homeodomain-like"/>
    <property type="match status" value="2"/>
</dbReference>
<dbReference type="Gene3D" id="3.40.50.2300">
    <property type="match status" value="1"/>
</dbReference>
<evidence type="ECO:0000259" key="5">
    <source>
        <dbReference type="PROSITE" id="PS01124"/>
    </source>
</evidence>
<dbReference type="InterPro" id="IPR020449">
    <property type="entry name" value="Tscrpt_reg_AraC-type_HTH"/>
</dbReference>
<dbReference type="PANTHER" id="PTHR43280:SF10">
    <property type="entry name" value="REGULATORY PROTEIN POCR"/>
    <property type="match status" value="1"/>
</dbReference>
<keyword evidence="8" id="KW-1185">Reference proteome</keyword>
<sequence>MRIMLVDDNYQMLEYLDQSISWSKEGMTLVAKCENGERALAIAKSSPIDILVTDIDMPKMNGIDLIKQLQQIYPKMKSIIISSYDEFKYAQQAVKLLVSDYILKDKLDSSSLLKTLHQIMLELKKEQDNQLRLVEWESLIKENQLSIKRQWLRNLVDTPIKKQSELKNQLLGYGINFDESRYISIIGKVTNEKKAIKRFESADLLMNAIEQLSTEFFSHEVEGFVYNQLEMIWFQPVKRNVSEMMDKIQEFQKALKEYFNIEFAFVHYPSCDNEGAFLESIKKLLKMENEWFFITGQEIVDYHSINSTFIIENAYDLYESTINDLKGFIMKEEKDLADKYMDEWFERLMDRNFHPNVIKGMSHKIIIDLYINFHFMNNQTNNHAESIHFDISSAQSLQQLKKYYKHYIDKIIKSVLYYRKSYRSEIWEALIYVDENIDKKITLNDISQTLYINPTYFSRIFKKDTGQSFVDYVKNRKMEKAQKLLEETDYTIESISFQLGFSNSSYFIKQFRQCVGKTPMEYRKVNE</sequence>
<keyword evidence="1" id="KW-0805">Transcription regulation</keyword>
<dbReference type="CDD" id="cd17536">
    <property type="entry name" value="REC_YesN-like"/>
    <property type="match status" value="1"/>
</dbReference>
<dbReference type="PANTHER" id="PTHR43280">
    <property type="entry name" value="ARAC-FAMILY TRANSCRIPTIONAL REGULATOR"/>
    <property type="match status" value="1"/>
</dbReference>
<dbReference type="Pfam" id="PF12833">
    <property type="entry name" value="HTH_18"/>
    <property type="match status" value="1"/>
</dbReference>
<dbReference type="SUPFAM" id="SSF52172">
    <property type="entry name" value="CheY-like"/>
    <property type="match status" value="1"/>
</dbReference>
<keyword evidence="4" id="KW-0597">Phosphoprotein</keyword>
<feature type="modified residue" description="4-aspartylphosphate" evidence="4">
    <location>
        <position position="54"/>
    </location>
</feature>
<evidence type="ECO:0000259" key="6">
    <source>
        <dbReference type="PROSITE" id="PS50110"/>
    </source>
</evidence>
<dbReference type="Proteomes" id="UP001296943">
    <property type="component" value="Unassembled WGS sequence"/>
</dbReference>
<dbReference type="InterPro" id="IPR018062">
    <property type="entry name" value="HTH_AraC-typ_CS"/>
</dbReference>